<evidence type="ECO:0000313" key="3">
    <source>
        <dbReference type="Proteomes" id="UP001370490"/>
    </source>
</evidence>
<evidence type="ECO:0000313" key="2">
    <source>
        <dbReference type="EMBL" id="KAK6930823.1"/>
    </source>
</evidence>
<keyword evidence="3" id="KW-1185">Reference proteome</keyword>
<reference evidence="2 3" key="1">
    <citation type="submission" date="2023-12" db="EMBL/GenBank/DDBJ databases">
        <title>A high-quality genome assembly for Dillenia turbinata (Dilleniales).</title>
        <authorList>
            <person name="Chanderbali A."/>
        </authorList>
    </citation>
    <scope>NUCLEOTIDE SEQUENCE [LARGE SCALE GENOMIC DNA]</scope>
    <source>
        <strain evidence="2">LSX21</strain>
        <tissue evidence="2">Leaf</tissue>
    </source>
</reference>
<dbReference type="InterPro" id="IPR011990">
    <property type="entry name" value="TPR-like_helical_dom_sf"/>
</dbReference>
<gene>
    <name evidence="2" type="ORF">RJ641_002616</name>
</gene>
<comment type="caution">
    <text evidence="2">The sequence shown here is derived from an EMBL/GenBank/DDBJ whole genome shotgun (WGS) entry which is preliminary data.</text>
</comment>
<dbReference type="Gene3D" id="1.25.40.10">
    <property type="entry name" value="Tetratricopeptide repeat domain"/>
    <property type="match status" value="1"/>
</dbReference>
<feature type="compositionally biased region" description="Polar residues" evidence="1">
    <location>
        <begin position="66"/>
        <end position="81"/>
    </location>
</feature>
<evidence type="ECO:0000256" key="1">
    <source>
        <dbReference type="SAM" id="MobiDB-lite"/>
    </source>
</evidence>
<evidence type="ECO:0008006" key="4">
    <source>
        <dbReference type="Google" id="ProtNLM"/>
    </source>
</evidence>
<organism evidence="2 3">
    <name type="scientific">Dillenia turbinata</name>
    <dbReference type="NCBI Taxonomy" id="194707"/>
    <lineage>
        <taxon>Eukaryota</taxon>
        <taxon>Viridiplantae</taxon>
        <taxon>Streptophyta</taxon>
        <taxon>Embryophyta</taxon>
        <taxon>Tracheophyta</taxon>
        <taxon>Spermatophyta</taxon>
        <taxon>Magnoliopsida</taxon>
        <taxon>eudicotyledons</taxon>
        <taxon>Gunneridae</taxon>
        <taxon>Pentapetalae</taxon>
        <taxon>Dilleniales</taxon>
        <taxon>Dilleniaceae</taxon>
        <taxon>Dillenia</taxon>
    </lineage>
</organism>
<accession>A0AAN8VNA5</accession>
<dbReference type="AlphaFoldDB" id="A0AAN8VNA5"/>
<name>A0AAN8VNA5_9MAGN</name>
<dbReference type="SUPFAM" id="SSF48452">
    <property type="entry name" value="TPR-like"/>
    <property type="match status" value="1"/>
</dbReference>
<protein>
    <recommendedName>
        <fullName evidence="4">Protein SLOW GREEN 1, chloroplastic</fullName>
    </recommendedName>
</protein>
<dbReference type="EMBL" id="JBAMMX010000011">
    <property type="protein sequence ID" value="KAK6930823.1"/>
    <property type="molecule type" value="Genomic_DNA"/>
</dbReference>
<sequence length="348" mass="40116">MGSTHTNTLSPVIHTRLHNPKSFRHGFNIKFNSTNHRQMHNSLSHSLQLHFSQNPFPPQSPILCSCSPSSDHSNTGPSTNPQEKFSKFWVEKMVIFLVGSVIFLGCLNSKRVICLAGQKSSYGEVMEEKRDTRNGKLDDDEDMYVRLLEKNPRNVEALKVVVYGKMRKGKTKEAVEYVEKLIHVEPYEVEWKLLRAICYETMGHLSKAKGLFKEILEERPLLLKALHGLALVMHKKNEGLAVFEMLYNALEFARREKRVIEERNIKILIAQMHMVMGDLEESLKKFQDLGIVYSLLDKKEEAAEQFETYRSLVPEEFPQRGFLDDVVLSAKVKSVEQLQKEFESEYGK</sequence>
<proteinExistence type="predicted"/>
<feature type="region of interest" description="Disordered" evidence="1">
    <location>
        <begin position="62"/>
        <end position="81"/>
    </location>
</feature>
<dbReference type="Proteomes" id="UP001370490">
    <property type="component" value="Unassembled WGS sequence"/>
</dbReference>